<dbReference type="RefSeq" id="WP_388234444.1">
    <property type="nucleotide sequence ID" value="NZ_JBHVZQ010000008.1"/>
</dbReference>
<reference evidence="2 3" key="1">
    <citation type="submission" date="2024-09" db="EMBL/GenBank/DDBJ databases">
        <title>The Natural Products Discovery Center: Release of the First 8490 Sequenced Strains for Exploring Actinobacteria Biosynthetic Diversity.</title>
        <authorList>
            <person name="Kalkreuter E."/>
            <person name="Kautsar S.A."/>
            <person name="Yang D."/>
            <person name="Bader C.D."/>
            <person name="Teijaro C.N."/>
            <person name="Fluegel L."/>
            <person name="Davis C.M."/>
            <person name="Simpson J.R."/>
            <person name="Lauterbach L."/>
            <person name="Steele A.D."/>
            <person name="Gui C."/>
            <person name="Meng S."/>
            <person name="Li G."/>
            <person name="Viehrig K."/>
            <person name="Ye F."/>
            <person name="Su P."/>
            <person name="Kiefer A.F."/>
            <person name="Nichols A."/>
            <person name="Cepeda A.J."/>
            <person name="Yan W."/>
            <person name="Fan B."/>
            <person name="Jiang Y."/>
            <person name="Adhikari A."/>
            <person name="Zheng C.-J."/>
            <person name="Schuster L."/>
            <person name="Cowan T.M."/>
            <person name="Smanski M.J."/>
            <person name="Chevrette M.G."/>
            <person name="De Carvalho L.P.S."/>
            <person name="Shen B."/>
        </authorList>
    </citation>
    <scope>NUCLEOTIDE SEQUENCE [LARGE SCALE GENOMIC DNA]</scope>
    <source>
        <strain evidence="2 3">NPDC058328</strain>
    </source>
</reference>
<organism evidence="2 3">
    <name type="scientific">Streptomyces marokkonensis</name>
    <dbReference type="NCBI Taxonomy" id="324855"/>
    <lineage>
        <taxon>Bacteria</taxon>
        <taxon>Bacillati</taxon>
        <taxon>Actinomycetota</taxon>
        <taxon>Actinomycetes</taxon>
        <taxon>Kitasatosporales</taxon>
        <taxon>Streptomycetaceae</taxon>
        <taxon>Streptomyces</taxon>
    </lineage>
</organism>
<gene>
    <name evidence="2" type="ORF">ACFVZC_12570</name>
</gene>
<protein>
    <submittedName>
        <fullName evidence="2">Uncharacterized protein</fullName>
    </submittedName>
</protein>
<comment type="caution">
    <text evidence="2">The sequence shown here is derived from an EMBL/GenBank/DDBJ whole genome shotgun (WGS) entry which is preliminary data.</text>
</comment>
<evidence type="ECO:0000256" key="1">
    <source>
        <dbReference type="SAM" id="MobiDB-lite"/>
    </source>
</evidence>
<feature type="region of interest" description="Disordered" evidence="1">
    <location>
        <begin position="52"/>
        <end position="98"/>
    </location>
</feature>
<proteinExistence type="predicted"/>
<accession>A0ABW6Q4W6</accession>
<evidence type="ECO:0000313" key="2">
    <source>
        <dbReference type="EMBL" id="MFF1274223.1"/>
    </source>
</evidence>
<sequence length="98" mass="10106">MTRAGDRAEPARGADVRLTLSAAAHDRFAGIAAAEGLTVPAYLERLARTLSAPGARNGESGGGSDGPPPEGRCAPERHPDQRLVLLGVTDPRGGEPLR</sequence>
<keyword evidence="3" id="KW-1185">Reference proteome</keyword>
<evidence type="ECO:0000313" key="3">
    <source>
        <dbReference type="Proteomes" id="UP001601627"/>
    </source>
</evidence>
<name>A0ABW6Q4W6_9ACTN</name>
<dbReference type="EMBL" id="JBHVZQ010000008">
    <property type="protein sequence ID" value="MFF1274223.1"/>
    <property type="molecule type" value="Genomic_DNA"/>
</dbReference>
<dbReference type="Proteomes" id="UP001601627">
    <property type="component" value="Unassembled WGS sequence"/>
</dbReference>